<evidence type="ECO:0000256" key="1">
    <source>
        <dbReference type="SAM" id="MobiDB-lite"/>
    </source>
</evidence>
<feature type="compositionally biased region" description="Acidic residues" evidence="1">
    <location>
        <begin position="142"/>
        <end position="158"/>
    </location>
</feature>
<organism evidence="2 3">
    <name type="scientific">Tanacetum coccineum</name>
    <dbReference type="NCBI Taxonomy" id="301880"/>
    <lineage>
        <taxon>Eukaryota</taxon>
        <taxon>Viridiplantae</taxon>
        <taxon>Streptophyta</taxon>
        <taxon>Embryophyta</taxon>
        <taxon>Tracheophyta</taxon>
        <taxon>Spermatophyta</taxon>
        <taxon>Magnoliopsida</taxon>
        <taxon>eudicotyledons</taxon>
        <taxon>Gunneridae</taxon>
        <taxon>Pentapetalae</taxon>
        <taxon>asterids</taxon>
        <taxon>campanulids</taxon>
        <taxon>Asterales</taxon>
        <taxon>Asteraceae</taxon>
        <taxon>Asteroideae</taxon>
        <taxon>Anthemideae</taxon>
        <taxon>Anthemidinae</taxon>
        <taxon>Tanacetum</taxon>
    </lineage>
</organism>
<feature type="region of interest" description="Disordered" evidence="1">
    <location>
        <begin position="124"/>
        <end position="207"/>
    </location>
</feature>
<reference evidence="2" key="1">
    <citation type="journal article" date="2022" name="Int. J. Mol. Sci.">
        <title>Draft Genome of Tanacetum Coccineum: Genomic Comparison of Closely Related Tanacetum-Family Plants.</title>
        <authorList>
            <person name="Yamashiro T."/>
            <person name="Shiraishi A."/>
            <person name="Nakayama K."/>
            <person name="Satake H."/>
        </authorList>
    </citation>
    <scope>NUCLEOTIDE SEQUENCE</scope>
</reference>
<evidence type="ECO:0000313" key="3">
    <source>
        <dbReference type="Proteomes" id="UP001151760"/>
    </source>
</evidence>
<gene>
    <name evidence="2" type="ORF">Tco_0976393</name>
</gene>
<keyword evidence="3" id="KW-1185">Reference proteome</keyword>
<dbReference type="EMBL" id="BQNB010016303">
    <property type="protein sequence ID" value="GJT50236.1"/>
    <property type="molecule type" value="Genomic_DNA"/>
</dbReference>
<evidence type="ECO:0000313" key="2">
    <source>
        <dbReference type="EMBL" id="GJT50236.1"/>
    </source>
</evidence>
<reference evidence="2" key="2">
    <citation type="submission" date="2022-01" db="EMBL/GenBank/DDBJ databases">
        <authorList>
            <person name="Yamashiro T."/>
            <person name="Shiraishi A."/>
            <person name="Satake H."/>
            <person name="Nakayama K."/>
        </authorList>
    </citation>
    <scope>NUCLEOTIDE SEQUENCE</scope>
</reference>
<dbReference type="Proteomes" id="UP001151760">
    <property type="component" value="Unassembled WGS sequence"/>
</dbReference>
<feature type="compositionally biased region" description="Acidic residues" evidence="1">
    <location>
        <begin position="165"/>
        <end position="196"/>
    </location>
</feature>
<accession>A0ABQ5EH32</accession>
<protein>
    <submittedName>
        <fullName evidence="2">Uncharacterized protein</fullName>
    </submittedName>
</protein>
<sequence>MGAWWGGVGEIRERLRMRRTLWSNKARWGCQDKIHRRCRVTLFLGEQRKRVESKSAVMSSSNSTVTYTSISSKDVPFWVPQDEDEREPMFLQPHDPDYVPEPMYPEYIPLEDEHVFLAEEQPLPPVVSPTADSPGYVAESDPKEDPEEYEDYEPEDGLVDYPIDGGDDRDDDDGDSSGDDADDEDEDEEDEEEEEEHLAPADSAVVVPTVELVSLPEGIEPVTPPPSTDITTTGARITIRLQAFISRPLEAEVERLQAMPTPPPSPLTSLSPPFAGERLARIASTPALIDAVTAALPSPPLPPLPPSLYIPPPVDCRDDIPESEILPRKRSCLYTLSSRYEVRESSTARPTRGRGIDYRVVSIVDAEARRRGIREVGYGIGDTWVDPAEAVPKIAPMTLEGAYASREAWAYSIGLSQIVHHELQTYHEQVYVHKYQLQAHQTHLQLQGTLIQTQHQVHKTRSQIQQTEMAELQETDRRRQAQMVETLRVIRDMRREMVDTQAELLALREQQRRARQLGLDARVPDYHEASRDADSRI</sequence>
<proteinExistence type="predicted"/>
<name>A0ABQ5EH32_9ASTR</name>
<comment type="caution">
    <text evidence="2">The sequence shown here is derived from an EMBL/GenBank/DDBJ whole genome shotgun (WGS) entry which is preliminary data.</text>
</comment>